<dbReference type="Gene3D" id="2.60.120.10">
    <property type="entry name" value="Jelly Rolls"/>
    <property type="match status" value="1"/>
</dbReference>
<dbReference type="Pfam" id="PF12833">
    <property type="entry name" value="HTH_18"/>
    <property type="match status" value="1"/>
</dbReference>
<name>A0ABW6CTB9_9CAUL</name>
<gene>
    <name evidence="6" type="ORF">OCL97_20440</name>
</gene>
<dbReference type="EMBL" id="JAOTJD010000053">
    <property type="protein sequence ID" value="MFD3266318.1"/>
    <property type="molecule type" value="Genomic_DNA"/>
</dbReference>
<dbReference type="PANTHER" id="PTHR11019">
    <property type="entry name" value="HTH-TYPE TRANSCRIPTIONAL REGULATOR NIMR"/>
    <property type="match status" value="1"/>
</dbReference>
<dbReference type="Proteomes" id="UP001598130">
    <property type="component" value="Unassembled WGS sequence"/>
</dbReference>
<evidence type="ECO:0000256" key="3">
    <source>
        <dbReference type="ARBA" id="ARBA00023159"/>
    </source>
</evidence>
<proteinExistence type="predicted"/>
<keyword evidence="1" id="KW-0805">Transcription regulation</keyword>
<keyword evidence="7" id="KW-1185">Reference proteome</keyword>
<evidence type="ECO:0000313" key="7">
    <source>
        <dbReference type="Proteomes" id="UP001598130"/>
    </source>
</evidence>
<dbReference type="SUPFAM" id="SSF46689">
    <property type="entry name" value="Homeodomain-like"/>
    <property type="match status" value="2"/>
</dbReference>
<evidence type="ECO:0000256" key="4">
    <source>
        <dbReference type="ARBA" id="ARBA00023163"/>
    </source>
</evidence>
<keyword evidence="2" id="KW-0238">DNA-binding</keyword>
<feature type="domain" description="HTH araC/xylS-type" evidence="5">
    <location>
        <begin position="147"/>
        <end position="247"/>
    </location>
</feature>
<organism evidence="6 7">
    <name type="scientific">Phenylobacterium ferrooxidans</name>
    <dbReference type="NCBI Taxonomy" id="2982689"/>
    <lineage>
        <taxon>Bacteria</taxon>
        <taxon>Pseudomonadati</taxon>
        <taxon>Pseudomonadota</taxon>
        <taxon>Alphaproteobacteria</taxon>
        <taxon>Caulobacterales</taxon>
        <taxon>Caulobacteraceae</taxon>
        <taxon>Phenylobacterium</taxon>
    </lineage>
</organism>
<keyword evidence="4" id="KW-0804">Transcription</keyword>
<comment type="caution">
    <text evidence="6">The sequence shown here is derived from an EMBL/GenBank/DDBJ whole genome shotgun (WGS) entry which is preliminary data.</text>
</comment>
<accession>A0ABW6CTB9</accession>
<evidence type="ECO:0000256" key="2">
    <source>
        <dbReference type="ARBA" id="ARBA00023125"/>
    </source>
</evidence>
<evidence type="ECO:0000256" key="1">
    <source>
        <dbReference type="ARBA" id="ARBA00023015"/>
    </source>
</evidence>
<dbReference type="CDD" id="cd06124">
    <property type="entry name" value="cupin_NimR-like_N"/>
    <property type="match status" value="1"/>
</dbReference>
<dbReference type="PANTHER" id="PTHR11019:SF159">
    <property type="entry name" value="TRANSCRIPTIONAL REGULATOR-RELATED"/>
    <property type="match status" value="1"/>
</dbReference>
<dbReference type="InterPro" id="IPR018062">
    <property type="entry name" value="HTH_AraC-typ_CS"/>
</dbReference>
<dbReference type="SUPFAM" id="SSF51182">
    <property type="entry name" value="RmlC-like cupins"/>
    <property type="match status" value="1"/>
</dbReference>
<dbReference type="InterPro" id="IPR014710">
    <property type="entry name" value="RmlC-like_jellyroll"/>
</dbReference>
<evidence type="ECO:0000259" key="5">
    <source>
        <dbReference type="PROSITE" id="PS01124"/>
    </source>
</evidence>
<dbReference type="InterPro" id="IPR020449">
    <property type="entry name" value="Tscrpt_reg_AraC-type_HTH"/>
</dbReference>
<protein>
    <submittedName>
        <fullName evidence="6">Helix-turn-helix transcriptional regulator</fullName>
    </submittedName>
</protein>
<dbReference type="Gene3D" id="1.10.10.60">
    <property type="entry name" value="Homeodomain-like"/>
    <property type="match status" value="1"/>
</dbReference>
<dbReference type="PRINTS" id="PR00032">
    <property type="entry name" value="HTHARAC"/>
</dbReference>
<sequence>MSGDGFLVRSLASTYPDGMVIADHDHPWGQLVYGRTGVMRVTTQGRAWLAPATRAVWLPPRRPHSIRMAGAVAMRTLYIAPQIAGPLPAEACVLEVGPLLRELVLHILSLGMLDPAVAPHGRLAGVLIDLIAAAPREDLALPLPLDPRALALAEQVQAAPDDRGDLTHLARAAGASLRTLQRIFPRETGLSLEAWRQKARMIHAVAALCAGSSVTGAALDCGYDSPSAFITAFRRQFGVTPGRYRPSHVGQ</sequence>
<keyword evidence="3" id="KW-0010">Activator</keyword>
<dbReference type="PROSITE" id="PS00041">
    <property type="entry name" value="HTH_ARAC_FAMILY_1"/>
    <property type="match status" value="1"/>
</dbReference>
<dbReference type="PROSITE" id="PS01124">
    <property type="entry name" value="HTH_ARAC_FAMILY_2"/>
    <property type="match status" value="1"/>
</dbReference>
<dbReference type="Pfam" id="PF02311">
    <property type="entry name" value="AraC_binding"/>
    <property type="match status" value="1"/>
</dbReference>
<evidence type="ECO:0000313" key="6">
    <source>
        <dbReference type="EMBL" id="MFD3266318.1"/>
    </source>
</evidence>
<dbReference type="SMART" id="SM00342">
    <property type="entry name" value="HTH_ARAC"/>
    <property type="match status" value="1"/>
</dbReference>
<dbReference type="InterPro" id="IPR003313">
    <property type="entry name" value="AraC-bd"/>
</dbReference>
<dbReference type="InterPro" id="IPR009057">
    <property type="entry name" value="Homeodomain-like_sf"/>
</dbReference>
<dbReference type="InterPro" id="IPR011051">
    <property type="entry name" value="RmlC_Cupin_sf"/>
</dbReference>
<dbReference type="RefSeq" id="WP_377371579.1">
    <property type="nucleotide sequence ID" value="NZ_JAOTJD010000053.1"/>
</dbReference>
<reference evidence="6 7" key="1">
    <citation type="submission" date="2022-09" db="EMBL/GenBank/DDBJ databases">
        <title>New species of Phenylobacterium.</title>
        <authorList>
            <person name="Mieszkin S."/>
        </authorList>
    </citation>
    <scope>NUCLEOTIDE SEQUENCE [LARGE SCALE GENOMIC DNA]</scope>
    <source>
        <strain evidence="6 7">HK31-G</strain>
    </source>
</reference>
<dbReference type="InterPro" id="IPR018060">
    <property type="entry name" value="HTH_AraC"/>
</dbReference>